<keyword evidence="1" id="KW-1133">Transmembrane helix</keyword>
<feature type="transmembrane region" description="Helical" evidence="1">
    <location>
        <begin position="293"/>
        <end position="310"/>
    </location>
</feature>
<evidence type="ECO:0008006" key="4">
    <source>
        <dbReference type="Google" id="ProtNLM"/>
    </source>
</evidence>
<feature type="transmembrane region" description="Helical" evidence="1">
    <location>
        <begin position="152"/>
        <end position="176"/>
    </location>
</feature>
<evidence type="ECO:0000256" key="1">
    <source>
        <dbReference type="SAM" id="Phobius"/>
    </source>
</evidence>
<feature type="transmembrane region" description="Helical" evidence="1">
    <location>
        <begin position="219"/>
        <end position="235"/>
    </location>
</feature>
<feature type="transmembrane region" description="Helical" evidence="1">
    <location>
        <begin position="70"/>
        <end position="95"/>
    </location>
</feature>
<reference evidence="2 3" key="1">
    <citation type="submission" date="2021-03" db="EMBL/GenBank/DDBJ databases">
        <title>Actinoplanes flavus sp. nov., a novel actinomycete isolated from Coconut Palm rhizosphere soil.</title>
        <authorList>
            <person name="Luo X."/>
        </authorList>
    </citation>
    <scope>NUCLEOTIDE SEQUENCE [LARGE SCALE GENOMIC DNA]</scope>
    <source>
        <strain evidence="2 3">NEAU-H7</strain>
    </source>
</reference>
<name>A0ABS3UI30_9ACTN</name>
<comment type="caution">
    <text evidence="2">The sequence shown here is derived from an EMBL/GenBank/DDBJ whole genome shotgun (WGS) entry which is preliminary data.</text>
</comment>
<protein>
    <recommendedName>
        <fullName evidence="4">MFS transporter</fullName>
    </recommendedName>
</protein>
<feature type="transmembrane region" description="Helical" evidence="1">
    <location>
        <begin position="7"/>
        <end position="25"/>
    </location>
</feature>
<dbReference type="RefSeq" id="WP_208467605.1">
    <property type="nucleotide sequence ID" value="NZ_JAGFNS010000007.1"/>
</dbReference>
<sequence>MWVRHRVEWITALVAVLLGAGYLLLPPMGSDLAAQVARAGFFTEHGLTPVDLRWYAGVEQFGYSLVSQPVMAVLGVRVTGVLTLIAGPVLMAVLFRRTGAARPLLGALLGVAGFAGNLVSGRVTYGLGVCFGLAAVVLLTVPRRRRLAVVPAFLAGATSPVAGLFTGLAGVALMLSALPAGGRRLRDGLLLAVPAAVPLAVTALLFGDGGWMNISRADTLHAVVTGLVVALLVPLRPVRIGALLSSAGVLAAALIHTPVGLNATRLATMFALPVLAAYAVLPRRALTRTSAGWERAGLIALIVAVAWWQPMVVPGDVRDIGNPSADEAYFRPLRDRLAAETLTGRVEIPTTRSYWEAASMGGIPLARGWLRQADIDRNPLFFTTVPGAAGTGVELTPDSYRAWLDEEAVQFVAVPDVELAWPGRQEAEMVTAGLPYLSLIWSDAHWRLYKVADPRPIVAAPATLVRQDGATIVFDAPAAGEVPVRVRHHRRLTASGGATVTADGEWTRVRVPAAGRYTLTSRLI</sequence>
<feature type="transmembrane region" description="Helical" evidence="1">
    <location>
        <begin position="263"/>
        <end position="281"/>
    </location>
</feature>
<feature type="transmembrane region" description="Helical" evidence="1">
    <location>
        <begin position="107"/>
        <end position="140"/>
    </location>
</feature>
<keyword evidence="1" id="KW-0472">Membrane</keyword>
<keyword evidence="3" id="KW-1185">Reference proteome</keyword>
<organism evidence="2 3">
    <name type="scientific">Actinoplanes flavus</name>
    <dbReference type="NCBI Taxonomy" id="2820290"/>
    <lineage>
        <taxon>Bacteria</taxon>
        <taxon>Bacillati</taxon>
        <taxon>Actinomycetota</taxon>
        <taxon>Actinomycetes</taxon>
        <taxon>Micromonosporales</taxon>
        <taxon>Micromonosporaceae</taxon>
        <taxon>Actinoplanes</taxon>
    </lineage>
</organism>
<accession>A0ABS3UI30</accession>
<dbReference type="EMBL" id="JAGFNS010000007">
    <property type="protein sequence ID" value="MBO3738444.1"/>
    <property type="molecule type" value="Genomic_DNA"/>
</dbReference>
<evidence type="ECO:0000313" key="2">
    <source>
        <dbReference type="EMBL" id="MBO3738444.1"/>
    </source>
</evidence>
<gene>
    <name evidence="2" type="ORF">J5X75_13030</name>
</gene>
<evidence type="ECO:0000313" key="3">
    <source>
        <dbReference type="Proteomes" id="UP000679690"/>
    </source>
</evidence>
<keyword evidence="1" id="KW-0812">Transmembrane</keyword>
<proteinExistence type="predicted"/>
<feature type="transmembrane region" description="Helical" evidence="1">
    <location>
        <begin position="188"/>
        <end position="207"/>
    </location>
</feature>
<dbReference type="Proteomes" id="UP000679690">
    <property type="component" value="Unassembled WGS sequence"/>
</dbReference>